<dbReference type="Pfam" id="PF13191">
    <property type="entry name" value="AAA_16"/>
    <property type="match status" value="1"/>
</dbReference>
<feature type="transmembrane region" description="Helical" evidence="2">
    <location>
        <begin position="788"/>
        <end position="809"/>
    </location>
</feature>
<accession>A0A9N8H5T1</accession>
<dbReference type="Proteomes" id="UP001153069">
    <property type="component" value="Unassembled WGS sequence"/>
</dbReference>
<gene>
    <name evidence="4" type="ORF">SEMRO_30_G019700.1</name>
</gene>
<reference evidence="4" key="1">
    <citation type="submission" date="2020-06" db="EMBL/GenBank/DDBJ databases">
        <authorList>
            <consortium name="Plant Systems Biology data submission"/>
        </authorList>
    </citation>
    <scope>NUCLEOTIDE SEQUENCE</scope>
    <source>
        <strain evidence="4">D6</strain>
    </source>
</reference>
<keyword evidence="4" id="KW-0808">Transferase</keyword>
<protein>
    <submittedName>
        <fullName evidence="4">Protein tyrosine kinase</fullName>
    </submittedName>
</protein>
<feature type="compositionally biased region" description="Acidic residues" evidence="1">
    <location>
        <begin position="450"/>
        <end position="462"/>
    </location>
</feature>
<dbReference type="InterPro" id="IPR053159">
    <property type="entry name" value="Hybrid_Histidine_Kinase"/>
</dbReference>
<evidence type="ECO:0000259" key="3">
    <source>
        <dbReference type="Pfam" id="PF13191"/>
    </source>
</evidence>
<evidence type="ECO:0000313" key="5">
    <source>
        <dbReference type="Proteomes" id="UP001153069"/>
    </source>
</evidence>
<sequence length="1196" mass="134912">MKNNFLKREQGFRVSQEEQKEHRLEFPSPNKLFGRDSELKQLRGVYERLGRIGLSEITLVAGVSGMGKSSLVRGFLDQLRAERLLSSDDNIHVLEGKYDIHSNNKPFSAIQQALTQFCLEQQEQRTMTTGANQQSTTSSISRIPVHHRIRSALGEDGIEILSELVPSLKDLVDFEHDDALLDASMSPTTRLTPTDETSLASRALANTPSEYRSHRLGYFLRTFLQAIPDSKSSILILFLDDIQWADVASLNLLTSLMTDLTLKNVWVLGTYRSDEVEHNEPLQFHWKTVSKAKILTRIQVSELSVDAVTEYISETLRVGPTSEEGLINGSQSTLEQQQQLQENVQILAQKIYTQVGGNVFWIKQSLEELSRTAIRKNPSNNLWRIDMAKVEEYMEQHAHDGVVMTIVVKRLQSELSKDQQLVLALASLIGSTFVGSELVTLACHMAIECDDDDEGDEQEEDRDEKTEGSKETLMQEHAVIAAIERAVRDEFLVTDNRSETTYVFSHDRIQQAAMCLLPEDQKETILFQVARHFLLRADTPEGRDWMPFVAADHFNSLVFVSADGDQSSNDPVLRRNLSVDIDLLMLTKLNLRVGLEAAGVAAIVPAAQYLTMAVIAWKMYTSNKPWEYDYDLTLELYRHAADSLLASGDLGFGRILAEEVIERAKTLQEKIPAFTALAEALGRVQKHQESMDLIVSVAKKVGVFPRRFFPVKLVREFMACKKTVSRLSDDDILDMTVVDDESELNEHEILAQMQLRAHFVGREDLLLWGLSRQLNISFRKQRICGRTAYALAAFGCLMLIIFGDLKAAIRFSDLSKRLVELTNDTHSRALVLVSTAFFCDAWTRPLPMVVEQMQRAHEFSLRSGDLTFSHIAWFVSQMYAYATGQQPLLPIRDTLETMVTHMGCWGVKHVQVRVLLFLVSQLMEQPDGEPDWKELDRIEAEENDTSELAFINGCWCRLQLAYHFANLKTAYSVSRKLMTVVHKDFNYSTASIAIFFSGLTACAMARESKVLSFKYKKEAQRIRKRFEKLLEGGGTPNVQRYHCLNAECMGLAGASAEEVLNEYDLGIRAATRAGFLPDAALAHELSGNFLLKRKRVDDARYHLNQAYALYSRWGAMAKACSLQAKHSTVFTIDGSDTKYSTRELQPQVKSSITERTFWVSGDGFKALGSLEVGYFRKRTSLTASARHSSSSLLAST</sequence>
<evidence type="ECO:0000256" key="2">
    <source>
        <dbReference type="SAM" id="Phobius"/>
    </source>
</evidence>
<dbReference type="EMBL" id="CAICTM010000030">
    <property type="protein sequence ID" value="CAB9498028.1"/>
    <property type="molecule type" value="Genomic_DNA"/>
</dbReference>
<keyword evidence="5" id="KW-1185">Reference proteome</keyword>
<dbReference type="GO" id="GO:0016301">
    <property type="term" value="F:kinase activity"/>
    <property type="evidence" value="ECO:0007669"/>
    <property type="project" value="UniProtKB-KW"/>
</dbReference>
<organism evidence="4 5">
    <name type="scientific">Seminavis robusta</name>
    <dbReference type="NCBI Taxonomy" id="568900"/>
    <lineage>
        <taxon>Eukaryota</taxon>
        <taxon>Sar</taxon>
        <taxon>Stramenopiles</taxon>
        <taxon>Ochrophyta</taxon>
        <taxon>Bacillariophyta</taxon>
        <taxon>Bacillariophyceae</taxon>
        <taxon>Bacillariophycidae</taxon>
        <taxon>Naviculales</taxon>
        <taxon>Naviculaceae</taxon>
        <taxon>Seminavis</taxon>
    </lineage>
</organism>
<evidence type="ECO:0000256" key="1">
    <source>
        <dbReference type="SAM" id="MobiDB-lite"/>
    </source>
</evidence>
<dbReference type="PANTHER" id="PTHR43642:SF1">
    <property type="entry name" value="HYBRID SIGNAL TRANSDUCTION HISTIDINE KINASE G"/>
    <property type="match status" value="1"/>
</dbReference>
<keyword evidence="2" id="KW-1133">Transmembrane helix</keyword>
<dbReference type="SUPFAM" id="SSF52540">
    <property type="entry name" value="P-loop containing nucleoside triphosphate hydrolases"/>
    <property type="match status" value="1"/>
</dbReference>
<keyword evidence="2" id="KW-0812">Transmembrane</keyword>
<comment type="caution">
    <text evidence="4">The sequence shown here is derived from an EMBL/GenBank/DDBJ whole genome shotgun (WGS) entry which is preliminary data.</text>
</comment>
<feature type="domain" description="Orc1-like AAA ATPase" evidence="3">
    <location>
        <begin position="31"/>
        <end position="267"/>
    </location>
</feature>
<dbReference type="Gene3D" id="3.40.50.300">
    <property type="entry name" value="P-loop containing nucleotide triphosphate hydrolases"/>
    <property type="match status" value="1"/>
</dbReference>
<evidence type="ECO:0000313" key="4">
    <source>
        <dbReference type="EMBL" id="CAB9498028.1"/>
    </source>
</evidence>
<keyword evidence="4" id="KW-0418">Kinase</keyword>
<dbReference type="AlphaFoldDB" id="A0A9N8H5T1"/>
<dbReference type="InterPro" id="IPR027417">
    <property type="entry name" value="P-loop_NTPase"/>
</dbReference>
<feature type="region of interest" description="Disordered" evidence="1">
    <location>
        <begin position="450"/>
        <end position="470"/>
    </location>
</feature>
<keyword evidence="2" id="KW-0472">Membrane</keyword>
<dbReference type="OrthoDB" id="60033at2759"/>
<proteinExistence type="predicted"/>
<dbReference type="InterPro" id="IPR041664">
    <property type="entry name" value="AAA_16"/>
</dbReference>
<dbReference type="PANTHER" id="PTHR43642">
    <property type="entry name" value="HYBRID SIGNAL TRANSDUCTION HISTIDINE KINASE G"/>
    <property type="match status" value="1"/>
</dbReference>
<name>A0A9N8H5T1_9STRA</name>